<dbReference type="STRING" id="280332.CQ12_40485"/>
<dbReference type="PROSITE" id="PS50110">
    <property type="entry name" value="RESPONSE_REGULATORY"/>
    <property type="match status" value="1"/>
</dbReference>
<keyword evidence="5" id="KW-1185">Reference proteome</keyword>
<evidence type="ECO:0000259" key="3">
    <source>
        <dbReference type="PROSITE" id="PS50110"/>
    </source>
</evidence>
<feature type="domain" description="Response regulatory" evidence="3">
    <location>
        <begin position="5"/>
        <end position="115"/>
    </location>
</feature>
<evidence type="ECO:0000313" key="5">
    <source>
        <dbReference type="Proteomes" id="UP000050863"/>
    </source>
</evidence>
<evidence type="ECO:0000256" key="2">
    <source>
        <dbReference type="PROSITE-ProRule" id="PRU00169"/>
    </source>
</evidence>
<comment type="caution">
    <text evidence="4">The sequence shown here is derived from an EMBL/GenBank/DDBJ whole genome shotgun (WGS) entry which is preliminary data.</text>
</comment>
<keyword evidence="1 2" id="KW-0597">Phosphoprotein</keyword>
<dbReference type="RefSeq" id="WP_057834020.1">
    <property type="nucleotide sequence ID" value="NZ_LLXZ01000018.1"/>
</dbReference>
<dbReference type="Pfam" id="PF00072">
    <property type="entry name" value="Response_reg"/>
    <property type="match status" value="1"/>
</dbReference>
<reference evidence="4 5" key="1">
    <citation type="submission" date="2014-03" db="EMBL/GenBank/DDBJ databases">
        <title>Bradyrhizobium valentinum sp. nov., isolated from effective nodules of Lupinus mariae-josephae, a lupine endemic of basic-lime soils in Eastern Spain.</title>
        <authorList>
            <person name="Duran D."/>
            <person name="Rey L."/>
            <person name="Navarro A."/>
            <person name="Busquets A."/>
            <person name="Imperial J."/>
            <person name="Ruiz-Argueso T."/>
        </authorList>
    </citation>
    <scope>NUCLEOTIDE SEQUENCE [LARGE SCALE GENOMIC DNA]</scope>
    <source>
        <strain evidence="4 5">PAC68</strain>
    </source>
</reference>
<dbReference type="InterPro" id="IPR050595">
    <property type="entry name" value="Bact_response_regulator"/>
</dbReference>
<sequence length="121" mass="13128">MRTISTLLVEDETLIRMMLAEIVEELGYLDVSEAANIEAARSLAETRTFDLALLDVNVAGSLITPVVHILDKRGVPIVLVSGYTEQTMPPELKGRLFVGKPFSQDTLLDAIHRAIGLAPAA</sequence>
<name>A0A0R3M157_9BRAD</name>
<dbReference type="PANTHER" id="PTHR44591:SF24">
    <property type="entry name" value="PROTEIN-GLUTAMATE METHYLESTERASE_PROTEIN-GLUTAMINE GLUTAMINASE 1"/>
    <property type="match status" value="1"/>
</dbReference>
<evidence type="ECO:0000256" key="1">
    <source>
        <dbReference type="ARBA" id="ARBA00022553"/>
    </source>
</evidence>
<dbReference type="SMART" id="SM00448">
    <property type="entry name" value="REC"/>
    <property type="match status" value="1"/>
</dbReference>
<dbReference type="InterPro" id="IPR011006">
    <property type="entry name" value="CheY-like_superfamily"/>
</dbReference>
<dbReference type="Gene3D" id="3.40.50.2300">
    <property type="match status" value="1"/>
</dbReference>
<dbReference type="InterPro" id="IPR001789">
    <property type="entry name" value="Sig_transdc_resp-reg_receiver"/>
</dbReference>
<accession>A0A0R3M157</accession>
<feature type="modified residue" description="4-aspartylphosphate" evidence="2">
    <location>
        <position position="55"/>
    </location>
</feature>
<proteinExistence type="predicted"/>
<dbReference type="SUPFAM" id="SSF52172">
    <property type="entry name" value="CheY-like"/>
    <property type="match status" value="1"/>
</dbReference>
<evidence type="ECO:0000313" key="4">
    <source>
        <dbReference type="EMBL" id="KRR13943.1"/>
    </source>
</evidence>
<dbReference type="OrthoDB" id="582170at2"/>
<dbReference type="EMBL" id="LLXZ01000018">
    <property type="protein sequence ID" value="KRR13943.1"/>
    <property type="molecule type" value="Genomic_DNA"/>
</dbReference>
<protein>
    <recommendedName>
        <fullName evidence="3">Response regulatory domain-containing protein</fullName>
    </recommendedName>
</protein>
<dbReference type="Proteomes" id="UP000050863">
    <property type="component" value="Unassembled WGS sequence"/>
</dbReference>
<organism evidence="4 5">
    <name type="scientific">Bradyrhizobium jicamae</name>
    <dbReference type="NCBI Taxonomy" id="280332"/>
    <lineage>
        <taxon>Bacteria</taxon>
        <taxon>Pseudomonadati</taxon>
        <taxon>Pseudomonadota</taxon>
        <taxon>Alphaproteobacteria</taxon>
        <taxon>Hyphomicrobiales</taxon>
        <taxon>Nitrobacteraceae</taxon>
        <taxon>Bradyrhizobium</taxon>
    </lineage>
</organism>
<gene>
    <name evidence="4" type="ORF">CQ12_40485</name>
</gene>
<dbReference type="PANTHER" id="PTHR44591">
    <property type="entry name" value="STRESS RESPONSE REGULATOR PROTEIN 1"/>
    <property type="match status" value="1"/>
</dbReference>
<dbReference type="AlphaFoldDB" id="A0A0R3M157"/>
<dbReference type="GO" id="GO:0000160">
    <property type="term" value="P:phosphorelay signal transduction system"/>
    <property type="evidence" value="ECO:0007669"/>
    <property type="project" value="InterPro"/>
</dbReference>